<dbReference type="EC" id="2.5.1.58" evidence="2 9"/>
<dbReference type="SUPFAM" id="SSF48239">
    <property type="entry name" value="Terpenoid cyclases/Protein prenyltransferases"/>
    <property type="match status" value="1"/>
</dbReference>
<dbReference type="EMBL" id="CP056071">
    <property type="protein sequence ID" value="UKK01819.2"/>
    <property type="molecule type" value="Genomic_DNA"/>
</dbReference>
<accession>A0A976QX51</accession>
<gene>
    <name evidence="11" type="ORF">MACK_001172</name>
</gene>
<keyword evidence="7" id="KW-0677">Repeat</keyword>
<dbReference type="GO" id="GO:0097354">
    <property type="term" value="P:prenylation"/>
    <property type="evidence" value="ECO:0007669"/>
    <property type="project" value="UniProtKB-UniRule"/>
</dbReference>
<dbReference type="Proteomes" id="UP000244811">
    <property type="component" value="Chromosome 2"/>
</dbReference>
<dbReference type="AlphaFoldDB" id="A0A976QX51"/>
<dbReference type="InterPro" id="IPR008930">
    <property type="entry name" value="Terpenoid_cyclase/PrenylTrfase"/>
</dbReference>
<name>A0A976QX51_THEOR</name>
<comment type="function">
    <text evidence="9">Catalyzes the transfer of a farnesyl moiety from farnesyl diphosphate to a cysteine at the fourth position from the C-terminus of several proteins. The beta subunit is responsible for peptide-binding.</text>
</comment>
<dbReference type="PANTHER" id="PTHR11774:SF6">
    <property type="entry name" value="PROTEIN FARNESYLTRANSFERASE SUBUNIT BETA"/>
    <property type="match status" value="1"/>
</dbReference>
<dbReference type="InterPro" id="IPR045089">
    <property type="entry name" value="PGGT1B-like"/>
</dbReference>
<comment type="catalytic activity">
    <reaction evidence="9">
        <text>L-cysteinyl-[protein] + (2E,6E)-farnesyl diphosphate = S-(2E,6E)-farnesyl-L-cysteinyl-[protein] + diphosphate</text>
        <dbReference type="Rhea" id="RHEA:13345"/>
        <dbReference type="Rhea" id="RHEA-COMP:10131"/>
        <dbReference type="Rhea" id="RHEA-COMP:11535"/>
        <dbReference type="ChEBI" id="CHEBI:29950"/>
        <dbReference type="ChEBI" id="CHEBI:33019"/>
        <dbReference type="ChEBI" id="CHEBI:86019"/>
        <dbReference type="ChEBI" id="CHEBI:175763"/>
    </reaction>
</comment>
<evidence type="ECO:0000256" key="9">
    <source>
        <dbReference type="RuleBase" id="RU365056"/>
    </source>
</evidence>
<keyword evidence="8 9" id="KW-0862">Zinc</keyword>
<proteinExistence type="inferred from homology"/>
<evidence type="ECO:0000256" key="7">
    <source>
        <dbReference type="ARBA" id="ARBA00022737"/>
    </source>
</evidence>
<dbReference type="InterPro" id="IPR001330">
    <property type="entry name" value="Prenyltrans"/>
</dbReference>
<comment type="subunit">
    <text evidence="9">Heterodimer of an alpha and a beta subunit.</text>
</comment>
<dbReference type="Gene3D" id="1.50.10.20">
    <property type="match status" value="1"/>
</dbReference>
<dbReference type="Pfam" id="PF00432">
    <property type="entry name" value="Prenyltrans"/>
    <property type="match status" value="1"/>
</dbReference>
<evidence type="ECO:0000256" key="1">
    <source>
        <dbReference type="ARBA" id="ARBA00010497"/>
    </source>
</evidence>
<evidence type="ECO:0000259" key="10">
    <source>
        <dbReference type="Pfam" id="PF00432"/>
    </source>
</evidence>
<dbReference type="InterPro" id="IPR026872">
    <property type="entry name" value="FTB"/>
</dbReference>
<sequence>MDHLRNKHLNRVEKFLNKLNNVILLVRDGENLSEKDDEDLSAESEDYIIDYASALLTKYVVSVCEDDDVLENKGSDNIEESVESQKLVEHDCNEVYSSRMALVFKNLISSGISLHSFDRMTGANMFGYYEESIEDPTTTGVTHNTEAITDCGLDKDLLFTTKSNEDVLNKFEEPNEELLDDPDEFVYSKTEVSNLLKFRVCRLVLEFISDMPFNRKITKSHPNDTLSTTSSNDFVQGNYVGIRYKKHGQYVLKRFCHLCVSVSPLKSERHLSYLKGHLSHTGPTKMINLGYLDSSRPWIVYWTLHSLCLLGEDITPYKERAVQTLLLCWDEEHGGFGGGKFQRGHLATTYAAICVLRMFHSLHVVDTRKLYSFLMDMKLDSGVFTTTYGGEYDTRSTYCAIACGSMTGLLTEELTKNTAAFIQSCQTYEGGIAAEPGLEAHAGYTYCGVSCLALLGQLHRLNLNKLHYWALRRVTSQFGFQGRPHKLVDSCYSFWIGAVLRIISGKGTTCDPNIRVDARIGTSTGAVAGIGTGIGACTGNTLSLIQMLTRCYVLVVAQTGGGFRDKPNKSPDLYHTCYSLSYLNIVTPIAKHRHDVLLNVLEI</sequence>
<evidence type="ECO:0000256" key="8">
    <source>
        <dbReference type="ARBA" id="ARBA00022833"/>
    </source>
</evidence>
<keyword evidence="6 9" id="KW-0479">Metal-binding</keyword>
<dbReference type="GO" id="GO:0004660">
    <property type="term" value="F:protein farnesyltransferase activity"/>
    <property type="evidence" value="ECO:0007669"/>
    <property type="project" value="UniProtKB-UniRule"/>
</dbReference>
<evidence type="ECO:0000256" key="3">
    <source>
        <dbReference type="ARBA" id="ARBA00015798"/>
    </source>
</evidence>
<comment type="cofactor">
    <cofactor evidence="9">
        <name>Zn(2+)</name>
        <dbReference type="ChEBI" id="CHEBI:29105"/>
    </cofactor>
    <text evidence="9">Binds 1 zinc ion per subunit.</text>
</comment>
<feature type="domain" description="Prenyltransferase alpha-alpha toroid" evidence="10">
    <location>
        <begin position="265"/>
        <end position="587"/>
    </location>
</feature>
<evidence type="ECO:0000256" key="2">
    <source>
        <dbReference type="ARBA" id="ARBA00012702"/>
    </source>
</evidence>
<keyword evidence="4 9" id="KW-0637">Prenyltransferase</keyword>
<keyword evidence="5 9" id="KW-0808">Transferase</keyword>
<protein>
    <recommendedName>
        <fullName evidence="3 9">Protein farnesyltransferase subunit beta</fullName>
        <shortName evidence="9">FTase-beta</shortName>
        <ecNumber evidence="2 9">2.5.1.58</ecNumber>
    </recommendedName>
</protein>
<dbReference type="PANTHER" id="PTHR11774">
    <property type="entry name" value="GERANYLGERANYL TRANSFERASE TYPE BETA SUBUNIT"/>
    <property type="match status" value="1"/>
</dbReference>
<evidence type="ECO:0000256" key="4">
    <source>
        <dbReference type="ARBA" id="ARBA00022602"/>
    </source>
</evidence>
<comment type="similarity">
    <text evidence="1 9">Belongs to the protein prenyltransferase subunit beta family.</text>
</comment>
<evidence type="ECO:0000313" key="12">
    <source>
        <dbReference type="Proteomes" id="UP000244811"/>
    </source>
</evidence>
<dbReference type="GO" id="GO:0008270">
    <property type="term" value="F:zinc ion binding"/>
    <property type="evidence" value="ECO:0007669"/>
    <property type="project" value="UniProtKB-UniRule"/>
</dbReference>
<evidence type="ECO:0000256" key="6">
    <source>
        <dbReference type="ARBA" id="ARBA00022723"/>
    </source>
</evidence>
<evidence type="ECO:0000256" key="5">
    <source>
        <dbReference type="ARBA" id="ARBA00022679"/>
    </source>
</evidence>
<dbReference type="CDD" id="cd02893">
    <property type="entry name" value="FTase"/>
    <property type="match status" value="1"/>
</dbReference>
<organism evidence="11 12">
    <name type="scientific">Theileria orientalis</name>
    <dbReference type="NCBI Taxonomy" id="68886"/>
    <lineage>
        <taxon>Eukaryota</taxon>
        <taxon>Sar</taxon>
        <taxon>Alveolata</taxon>
        <taxon>Apicomplexa</taxon>
        <taxon>Aconoidasida</taxon>
        <taxon>Piroplasmida</taxon>
        <taxon>Theileriidae</taxon>
        <taxon>Theileria</taxon>
    </lineage>
</organism>
<evidence type="ECO:0000313" key="11">
    <source>
        <dbReference type="EMBL" id="UKK01819.2"/>
    </source>
</evidence>
<reference evidence="11" key="1">
    <citation type="submission" date="2022-07" db="EMBL/GenBank/DDBJ databases">
        <title>Evaluation of T. orientalis genome assembly methods using nanopore sequencing and analysis of variation between genomes.</title>
        <authorList>
            <person name="Yam J."/>
            <person name="Micallef M.L."/>
            <person name="Liu M."/>
            <person name="Djordjevic S.P."/>
            <person name="Bogema D.R."/>
            <person name="Jenkins C."/>
        </authorList>
    </citation>
    <scope>NUCLEOTIDE SEQUENCE</scope>
    <source>
        <strain evidence="11">Goon Nure</strain>
    </source>
</reference>
<dbReference type="GO" id="GO:0005965">
    <property type="term" value="C:protein farnesyltransferase complex"/>
    <property type="evidence" value="ECO:0007669"/>
    <property type="project" value="UniProtKB-UniRule"/>
</dbReference>